<name>A0A0P1G238_9RHOB</name>
<dbReference type="RefSeq" id="WP_058246092.1">
    <property type="nucleotide sequence ID" value="NZ_CYSE01000001.1"/>
</dbReference>
<keyword evidence="2" id="KW-1185">Reference proteome</keyword>
<reference evidence="1 2" key="1">
    <citation type="submission" date="2015-09" db="EMBL/GenBank/DDBJ databases">
        <authorList>
            <consortium name="Swine Surveillance"/>
        </authorList>
    </citation>
    <scope>NUCLEOTIDE SEQUENCE [LARGE SCALE GENOMIC DNA]</scope>
    <source>
        <strain evidence="1 2">CECT 7648</strain>
    </source>
</reference>
<dbReference type="STRING" id="441103.TRN7648_00551"/>
<organism evidence="1 2">
    <name type="scientific">Tropicibacter naphthalenivorans</name>
    <dbReference type="NCBI Taxonomy" id="441103"/>
    <lineage>
        <taxon>Bacteria</taxon>
        <taxon>Pseudomonadati</taxon>
        <taxon>Pseudomonadota</taxon>
        <taxon>Alphaproteobacteria</taxon>
        <taxon>Rhodobacterales</taxon>
        <taxon>Roseobacteraceae</taxon>
        <taxon>Tropicibacter</taxon>
    </lineage>
</organism>
<protein>
    <recommendedName>
        <fullName evidence="3">DUF3618 domain-containing protein</fullName>
    </recommendedName>
</protein>
<evidence type="ECO:0000313" key="1">
    <source>
        <dbReference type="EMBL" id="CUH75659.1"/>
    </source>
</evidence>
<evidence type="ECO:0008006" key="3">
    <source>
        <dbReference type="Google" id="ProtNLM"/>
    </source>
</evidence>
<dbReference type="EMBL" id="CYSE01000001">
    <property type="protein sequence ID" value="CUH75659.1"/>
    <property type="molecule type" value="Genomic_DNA"/>
</dbReference>
<evidence type="ECO:0000313" key="2">
    <source>
        <dbReference type="Proteomes" id="UP000054935"/>
    </source>
</evidence>
<sequence length="144" mass="15456">MTHHPNIPDATTAKQAAMDARDAVAETAEAHAEEVRDEVADRVDQTAEAAHQAADAYDPNSLQAQLLSQLAGNIEGLTDKLRGKTVEDMAQDAATFARRNPALVLGGAAVAGFALARFLKAKPQETRQITQDPWTGHLDSREVM</sequence>
<dbReference type="AlphaFoldDB" id="A0A0P1G238"/>
<accession>A0A0P1G238</accession>
<dbReference type="Proteomes" id="UP000054935">
    <property type="component" value="Unassembled WGS sequence"/>
</dbReference>
<gene>
    <name evidence="1" type="ORF">TRN7648_00551</name>
</gene>
<proteinExistence type="predicted"/>